<proteinExistence type="predicted"/>
<accession>A0A1R3GGH6</accession>
<feature type="non-terminal residue" evidence="1">
    <location>
        <position position="1"/>
    </location>
</feature>
<evidence type="ECO:0000313" key="1">
    <source>
        <dbReference type="EMBL" id="OMO57208.1"/>
    </source>
</evidence>
<protein>
    <submittedName>
        <fullName evidence="1">Uncharacterized protein</fullName>
    </submittedName>
</protein>
<dbReference type="Gramene" id="OMO57208">
    <property type="protein sequence ID" value="OMO57208"/>
    <property type="gene ID" value="CCACVL1_25911"/>
</dbReference>
<dbReference type="AlphaFoldDB" id="A0A1R3GGH6"/>
<comment type="caution">
    <text evidence="1">The sequence shown here is derived from an EMBL/GenBank/DDBJ whole genome shotgun (WGS) entry which is preliminary data.</text>
</comment>
<dbReference type="EMBL" id="AWWV01014407">
    <property type="protein sequence ID" value="OMO57208.1"/>
    <property type="molecule type" value="Genomic_DNA"/>
</dbReference>
<name>A0A1R3GGH6_COCAP</name>
<organism evidence="1 2">
    <name type="scientific">Corchorus capsularis</name>
    <name type="common">Jute</name>
    <dbReference type="NCBI Taxonomy" id="210143"/>
    <lineage>
        <taxon>Eukaryota</taxon>
        <taxon>Viridiplantae</taxon>
        <taxon>Streptophyta</taxon>
        <taxon>Embryophyta</taxon>
        <taxon>Tracheophyta</taxon>
        <taxon>Spermatophyta</taxon>
        <taxon>Magnoliopsida</taxon>
        <taxon>eudicotyledons</taxon>
        <taxon>Gunneridae</taxon>
        <taxon>Pentapetalae</taxon>
        <taxon>rosids</taxon>
        <taxon>malvids</taxon>
        <taxon>Malvales</taxon>
        <taxon>Malvaceae</taxon>
        <taxon>Grewioideae</taxon>
        <taxon>Apeibeae</taxon>
        <taxon>Corchorus</taxon>
    </lineage>
</organism>
<evidence type="ECO:0000313" key="2">
    <source>
        <dbReference type="Proteomes" id="UP000188268"/>
    </source>
</evidence>
<reference evidence="1 2" key="1">
    <citation type="submission" date="2013-09" db="EMBL/GenBank/DDBJ databases">
        <title>Corchorus capsularis genome sequencing.</title>
        <authorList>
            <person name="Alam M."/>
            <person name="Haque M.S."/>
            <person name="Islam M.S."/>
            <person name="Emdad E.M."/>
            <person name="Islam M.M."/>
            <person name="Ahmed B."/>
            <person name="Halim A."/>
            <person name="Hossen Q.M.M."/>
            <person name="Hossain M.Z."/>
            <person name="Ahmed R."/>
            <person name="Khan M.M."/>
            <person name="Islam R."/>
            <person name="Rashid M.M."/>
            <person name="Khan S.A."/>
            <person name="Rahman M.S."/>
            <person name="Alam M."/>
        </authorList>
    </citation>
    <scope>NUCLEOTIDE SEQUENCE [LARGE SCALE GENOMIC DNA]</scope>
    <source>
        <strain evidence="2">cv. CVL-1</strain>
        <tissue evidence="1">Whole seedling</tissue>
    </source>
</reference>
<keyword evidence="2" id="KW-1185">Reference proteome</keyword>
<sequence>VSPLQPGEGIKKGKRKKLEYKLEEYLSDREDASGNVGSVGGTGIGSGQISRFMVATNK</sequence>
<dbReference type="Proteomes" id="UP000188268">
    <property type="component" value="Unassembled WGS sequence"/>
</dbReference>
<gene>
    <name evidence="1" type="ORF">CCACVL1_25911</name>
</gene>